<dbReference type="RefSeq" id="WP_048546044.1">
    <property type="nucleotide sequence ID" value="NZ_HF571038.1"/>
</dbReference>
<feature type="domain" description="HTH hxlR-type" evidence="4">
    <location>
        <begin position="12"/>
        <end position="110"/>
    </location>
</feature>
<keyword evidence="2" id="KW-0238">DNA-binding</keyword>
<dbReference type="EMBL" id="CAJC01000155">
    <property type="protein sequence ID" value="CCI53710.1"/>
    <property type="molecule type" value="Genomic_DNA"/>
</dbReference>
<evidence type="ECO:0000256" key="2">
    <source>
        <dbReference type="ARBA" id="ARBA00023125"/>
    </source>
</evidence>
<dbReference type="InterPro" id="IPR002577">
    <property type="entry name" value="HTH_HxlR"/>
</dbReference>
<sequence>MNQVPDVLNPACDSRTVLRHLTDRWAPLIVLALVPNALRFGELRARIGTITPKVLTETLRSMERDGLVVRTVTPSSPPRVDYELSELGRTLTTPVETLREWAESNVEAVLANRARYDCGHAATRGH</sequence>
<gene>
    <name evidence="5" type="primary">ytfH</name>
    <name evidence="5" type="ORF">BN13_440035</name>
</gene>
<dbReference type="InterPro" id="IPR036390">
    <property type="entry name" value="WH_DNA-bd_sf"/>
</dbReference>
<dbReference type="Proteomes" id="UP000035720">
    <property type="component" value="Unassembled WGS sequence"/>
</dbReference>
<evidence type="ECO:0000313" key="5">
    <source>
        <dbReference type="EMBL" id="CCI53710.1"/>
    </source>
</evidence>
<evidence type="ECO:0000259" key="4">
    <source>
        <dbReference type="PROSITE" id="PS51118"/>
    </source>
</evidence>
<reference evidence="5 6" key="1">
    <citation type="journal article" date="2013" name="ISME J.">
        <title>A metabolic model for members of the genus Tetrasphaera involved in enhanced biological phosphorus removal.</title>
        <authorList>
            <person name="Kristiansen R."/>
            <person name="Nguyen H.T.T."/>
            <person name="Saunders A.M."/>
            <person name="Nielsen J.L."/>
            <person name="Wimmer R."/>
            <person name="Le V.Q."/>
            <person name="McIlroy S.J."/>
            <person name="Petrovski S."/>
            <person name="Seviour R.J."/>
            <person name="Calteau A."/>
            <person name="Nielsen K.L."/>
            <person name="Nielsen P.H."/>
        </authorList>
    </citation>
    <scope>NUCLEOTIDE SEQUENCE [LARGE SCALE GENOMIC DNA]</scope>
    <source>
        <strain evidence="5 6">Ben 74</strain>
    </source>
</reference>
<evidence type="ECO:0000256" key="1">
    <source>
        <dbReference type="ARBA" id="ARBA00023015"/>
    </source>
</evidence>
<comment type="caution">
    <text evidence="5">The sequence shown here is derived from an EMBL/GenBank/DDBJ whole genome shotgun (WGS) entry which is preliminary data.</text>
</comment>
<keyword evidence="3" id="KW-0804">Transcription</keyword>
<keyword evidence="1" id="KW-0805">Transcription regulation</keyword>
<dbReference type="GO" id="GO:0003677">
    <property type="term" value="F:DNA binding"/>
    <property type="evidence" value="ECO:0007669"/>
    <property type="project" value="UniProtKB-KW"/>
</dbReference>
<accession>A0A077MCV7</accession>
<dbReference type="InterPro" id="IPR036388">
    <property type="entry name" value="WH-like_DNA-bd_sf"/>
</dbReference>
<organism evidence="5 6">
    <name type="scientific">Nostocoides jenkinsii Ben 74</name>
    <dbReference type="NCBI Taxonomy" id="1193518"/>
    <lineage>
        <taxon>Bacteria</taxon>
        <taxon>Bacillati</taxon>
        <taxon>Actinomycetota</taxon>
        <taxon>Actinomycetes</taxon>
        <taxon>Micrococcales</taxon>
        <taxon>Intrasporangiaceae</taxon>
        <taxon>Nostocoides</taxon>
    </lineage>
</organism>
<dbReference type="Gene3D" id="1.10.10.10">
    <property type="entry name" value="Winged helix-like DNA-binding domain superfamily/Winged helix DNA-binding domain"/>
    <property type="match status" value="1"/>
</dbReference>
<proteinExistence type="predicted"/>
<dbReference type="PANTHER" id="PTHR33204">
    <property type="entry name" value="TRANSCRIPTIONAL REGULATOR, MARR FAMILY"/>
    <property type="match status" value="1"/>
</dbReference>
<dbReference type="OrthoDB" id="370168at2"/>
<dbReference type="AlphaFoldDB" id="A0A077MCV7"/>
<dbReference type="PROSITE" id="PS51118">
    <property type="entry name" value="HTH_HXLR"/>
    <property type="match status" value="1"/>
</dbReference>
<evidence type="ECO:0000313" key="6">
    <source>
        <dbReference type="Proteomes" id="UP000035720"/>
    </source>
</evidence>
<name>A0A077MCV7_9MICO</name>
<keyword evidence="6" id="KW-1185">Reference proteome</keyword>
<dbReference type="STRING" id="1193518.BN13_440035"/>
<evidence type="ECO:0000256" key="3">
    <source>
        <dbReference type="ARBA" id="ARBA00023163"/>
    </source>
</evidence>
<protein>
    <submittedName>
        <fullName evidence="5">Uncharacterized HTH-type transcriptional regulator ytfH</fullName>
    </submittedName>
</protein>
<dbReference type="Pfam" id="PF01638">
    <property type="entry name" value="HxlR"/>
    <property type="match status" value="1"/>
</dbReference>
<dbReference type="PANTHER" id="PTHR33204:SF37">
    <property type="entry name" value="HTH-TYPE TRANSCRIPTIONAL REGULATOR YODB"/>
    <property type="match status" value="1"/>
</dbReference>
<dbReference type="SUPFAM" id="SSF46785">
    <property type="entry name" value="Winged helix' DNA-binding domain"/>
    <property type="match status" value="1"/>
</dbReference>